<protein>
    <submittedName>
        <fullName evidence="1">Uncharacterized protein</fullName>
    </submittedName>
</protein>
<dbReference type="Proteomes" id="UP000185596">
    <property type="component" value="Unassembled WGS sequence"/>
</dbReference>
<comment type="caution">
    <text evidence="1">The sequence shown here is derived from an EMBL/GenBank/DDBJ whole genome shotgun (WGS) entry which is preliminary data.</text>
</comment>
<evidence type="ECO:0000313" key="2">
    <source>
        <dbReference type="Proteomes" id="UP000185596"/>
    </source>
</evidence>
<reference evidence="1 2" key="1">
    <citation type="submission" date="2016-12" db="EMBL/GenBank/DDBJ databases">
        <title>The draft genome sequence of Actinophytocola sp. 11-183.</title>
        <authorList>
            <person name="Wang W."/>
            <person name="Yuan L."/>
        </authorList>
    </citation>
    <scope>NUCLEOTIDE SEQUENCE [LARGE SCALE GENOMIC DNA]</scope>
    <source>
        <strain evidence="1 2">11-183</strain>
    </source>
</reference>
<keyword evidence="2" id="KW-1185">Reference proteome</keyword>
<dbReference type="EMBL" id="MSIE01000085">
    <property type="protein sequence ID" value="OLF09600.1"/>
    <property type="molecule type" value="Genomic_DNA"/>
</dbReference>
<organism evidence="1 2">
    <name type="scientific">Actinophytocola xanthii</name>
    <dbReference type="NCBI Taxonomy" id="1912961"/>
    <lineage>
        <taxon>Bacteria</taxon>
        <taxon>Bacillati</taxon>
        <taxon>Actinomycetota</taxon>
        <taxon>Actinomycetes</taxon>
        <taxon>Pseudonocardiales</taxon>
        <taxon>Pseudonocardiaceae</taxon>
    </lineage>
</organism>
<dbReference type="AlphaFoldDB" id="A0A1Q8C5H7"/>
<proteinExistence type="predicted"/>
<dbReference type="STRING" id="1912961.BU204_33075"/>
<evidence type="ECO:0000313" key="1">
    <source>
        <dbReference type="EMBL" id="OLF09600.1"/>
    </source>
</evidence>
<sequence length="180" mass="19352">MAVRRSGSNTMARLREQLCLAAGDNEVPVHVAPRMMMFIGEEVGGLSWLDAANQPADHGGFRGQAVAFTSSLVVYATWGSRSGAVGSPTNSSASVEAWSRRSLCAAAIVAAPPRGGAVNLDDSWAASDGDWPRSGQLSLTYAHRQESLRVPLDPDRELMKDALIRPFIHSLMTDLREPHP</sequence>
<name>A0A1Q8C5H7_9PSEU</name>
<accession>A0A1Q8C5H7</accession>
<gene>
    <name evidence="1" type="ORF">BU204_33075</name>
</gene>